<keyword evidence="2" id="KW-1185">Reference proteome</keyword>
<gene>
    <name evidence="1" type="ORF">DSO57_1014073</name>
</gene>
<reference evidence="1" key="1">
    <citation type="submission" date="2022-04" db="EMBL/GenBank/DDBJ databases">
        <title>Genome of the entomopathogenic fungus Entomophthora muscae.</title>
        <authorList>
            <person name="Elya C."/>
            <person name="Lovett B.R."/>
            <person name="Lee E."/>
            <person name="Macias A.M."/>
            <person name="Hajek A.E."/>
            <person name="De Bivort B.L."/>
            <person name="Kasson M.T."/>
            <person name="De Fine Licht H.H."/>
            <person name="Stajich J.E."/>
        </authorList>
    </citation>
    <scope>NUCLEOTIDE SEQUENCE</scope>
    <source>
        <strain evidence="1">Berkeley</strain>
    </source>
</reference>
<name>A0ACC2TG99_9FUNG</name>
<accession>A0ACC2TG99</accession>
<organism evidence="1 2">
    <name type="scientific">Entomophthora muscae</name>
    <dbReference type="NCBI Taxonomy" id="34485"/>
    <lineage>
        <taxon>Eukaryota</taxon>
        <taxon>Fungi</taxon>
        <taxon>Fungi incertae sedis</taxon>
        <taxon>Zoopagomycota</taxon>
        <taxon>Entomophthoromycotina</taxon>
        <taxon>Entomophthoromycetes</taxon>
        <taxon>Entomophthorales</taxon>
        <taxon>Entomophthoraceae</taxon>
        <taxon>Entomophthora</taxon>
    </lineage>
</organism>
<evidence type="ECO:0000313" key="1">
    <source>
        <dbReference type="EMBL" id="KAJ9073648.1"/>
    </source>
</evidence>
<evidence type="ECO:0000313" key="2">
    <source>
        <dbReference type="Proteomes" id="UP001165960"/>
    </source>
</evidence>
<proteinExistence type="predicted"/>
<protein>
    <submittedName>
        <fullName evidence="1">Uncharacterized protein</fullName>
    </submittedName>
</protein>
<dbReference type="EMBL" id="QTSX02002893">
    <property type="protein sequence ID" value="KAJ9073648.1"/>
    <property type="molecule type" value="Genomic_DNA"/>
</dbReference>
<dbReference type="Proteomes" id="UP001165960">
    <property type="component" value="Unassembled WGS sequence"/>
</dbReference>
<sequence>MYLYLTPVLEMNWDRGRCIELRLINSIHHSPNSASQARSAIDTFIFEFRRNTESLVQLWIDSSCYRIETVLKISPKSGSGNKSLMSNQGSIVPPSGSHPEAANYPAIKSNDGMFREQSHQVALSSSNY</sequence>
<comment type="caution">
    <text evidence="1">The sequence shown here is derived from an EMBL/GenBank/DDBJ whole genome shotgun (WGS) entry which is preliminary data.</text>
</comment>